<dbReference type="InterPro" id="IPR036249">
    <property type="entry name" value="Thioredoxin-like_sf"/>
</dbReference>
<dbReference type="OrthoDB" id="8779161at2"/>
<reference evidence="1 2" key="1">
    <citation type="submission" date="2019-06" db="EMBL/GenBank/DDBJ databases">
        <title>Draft genome sequence of Miniimonas arenae KCTC 19750T isolated from sea sand.</title>
        <authorList>
            <person name="Park S.-J."/>
        </authorList>
    </citation>
    <scope>NUCLEOTIDE SEQUENCE [LARGE SCALE GENOMIC DNA]</scope>
    <source>
        <strain evidence="1 2">KCTC 19750</strain>
    </source>
</reference>
<dbReference type="InterPro" id="IPR008554">
    <property type="entry name" value="Glutaredoxin-like"/>
</dbReference>
<protein>
    <submittedName>
        <fullName evidence="1">Glutaredoxin family protein</fullName>
    </submittedName>
</protein>
<evidence type="ECO:0000313" key="2">
    <source>
        <dbReference type="Proteomes" id="UP000313849"/>
    </source>
</evidence>
<gene>
    <name evidence="1" type="ORF">FH969_02375</name>
</gene>
<proteinExistence type="predicted"/>
<accession>A0A5C5BE10</accession>
<dbReference type="Gene3D" id="3.40.30.10">
    <property type="entry name" value="Glutaredoxin"/>
    <property type="match status" value="1"/>
</dbReference>
<sequence>MSDVRIILLERAGCHLCAEAHEVLGQVAQASGERWVSVDVDASPQLQEAWGELVPVVLVDGAERGHWRLDATRVLAALRG</sequence>
<dbReference type="Pfam" id="PF05768">
    <property type="entry name" value="Glrx-like"/>
    <property type="match status" value="1"/>
</dbReference>
<evidence type="ECO:0000313" key="1">
    <source>
        <dbReference type="EMBL" id="TNU76741.1"/>
    </source>
</evidence>
<organism evidence="1 2">
    <name type="scientific">Miniimonas arenae</name>
    <dbReference type="NCBI Taxonomy" id="676201"/>
    <lineage>
        <taxon>Bacteria</taxon>
        <taxon>Bacillati</taxon>
        <taxon>Actinomycetota</taxon>
        <taxon>Actinomycetes</taxon>
        <taxon>Micrococcales</taxon>
        <taxon>Beutenbergiaceae</taxon>
        <taxon>Miniimonas</taxon>
    </lineage>
</organism>
<dbReference type="Proteomes" id="UP000313849">
    <property type="component" value="Unassembled WGS sequence"/>
</dbReference>
<name>A0A5C5BE10_9MICO</name>
<dbReference type="EMBL" id="VENP01000004">
    <property type="protein sequence ID" value="TNU76741.1"/>
    <property type="molecule type" value="Genomic_DNA"/>
</dbReference>
<dbReference type="AlphaFoldDB" id="A0A5C5BE10"/>
<dbReference type="RefSeq" id="WP_108719115.1">
    <property type="nucleotide sequence ID" value="NZ_DAMDJA010000129.1"/>
</dbReference>
<comment type="caution">
    <text evidence="1">The sequence shown here is derived from an EMBL/GenBank/DDBJ whole genome shotgun (WGS) entry which is preliminary data.</text>
</comment>
<keyword evidence="2" id="KW-1185">Reference proteome</keyword>
<dbReference type="SUPFAM" id="SSF52833">
    <property type="entry name" value="Thioredoxin-like"/>
    <property type="match status" value="1"/>
</dbReference>